<evidence type="ECO:0000256" key="10">
    <source>
        <dbReference type="ARBA" id="ARBA00023004"/>
    </source>
</evidence>
<name>A0AAU0MZ81_9GAMM</name>
<evidence type="ECO:0000313" key="18">
    <source>
        <dbReference type="Proteomes" id="UP001302477"/>
    </source>
</evidence>
<keyword evidence="8 14" id="KW-0574">Periplasm</keyword>
<dbReference type="InterPro" id="IPR036909">
    <property type="entry name" value="Cyt_c-like_dom_sf"/>
</dbReference>
<evidence type="ECO:0000256" key="15">
    <source>
        <dbReference type="SAM" id="SignalP"/>
    </source>
</evidence>
<feature type="domain" description="Cytochrome c" evidence="16">
    <location>
        <begin position="160"/>
        <end position="271"/>
    </location>
</feature>
<keyword evidence="7 15" id="KW-0732">Signal</keyword>
<dbReference type="PROSITE" id="PS51007">
    <property type="entry name" value="CYTC"/>
    <property type="match status" value="1"/>
</dbReference>
<dbReference type="GO" id="GO:0016740">
    <property type="term" value="F:transferase activity"/>
    <property type="evidence" value="ECO:0007669"/>
    <property type="project" value="UniProtKB-KW"/>
</dbReference>
<evidence type="ECO:0000256" key="6">
    <source>
        <dbReference type="ARBA" id="ARBA00022723"/>
    </source>
</evidence>
<evidence type="ECO:0000256" key="14">
    <source>
        <dbReference type="PIRNR" id="PIRNR038455"/>
    </source>
</evidence>
<dbReference type="InterPro" id="IPR025710">
    <property type="entry name" value="SoxA"/>
</dbReference>
<keyword evidence="6 14" id="KW-0479">Metal-binding</keyword>
<evidence type="ECO:0000256" key="1">
    <source>
        <dbReference type="ARBA" id="ARBA00004418"/>
    </source>
</evidence>
<dbReference type="PIRSF" id="PIRSF038455">
    <property type="entry name" value="SoxA"/>
    <property type="match status" value="1"/>
</dbReference>
<dbReference type="GO" id="GO:0016669">
    <property type="term" value="F:oxidoreductase activity, acting on a sulfur group of donors, cytochrome as acceptor"/>
    <property type="evidence" value="ECO:0007669"/>
    <property type="project" value="InterPro"/>
</dbReference>
<evidence type="ECO:0000256" key="8">
    <source>
        <dbReference type="ARBA" id="ARBA00022764"/>
    </source>
</evidence>
<protein>
    <recommendedName>
        <fullName evidence="14">SoxAX cytochrome complex subunit A</fullName>
        <ecNumber evidence="14">2.8.5.2</ecNumber>
    </recommendedName>
    <alternativeName>
        <fullName evidence="14">Protein SoxA</fullName>
    </alternativeName>
    <alternativeName>
        <fullName evidence="14">Sulfur oxidizing protein A</fullName>
    </alternativeName>
    <alternativeName>
        <fullName evidence="14">Thiosulfate-oxidizing multienzyme system protein SoxA</fullName>
    </alternativeName>
</protein>
<dbReference type="NCBIfam" id="TIGR04484">
    <property type="entry name" value="thiosulf_SoxA"/>
    <property type="match status" value="1"/>
</dbReference>
<dbReference type="SUPFAM" id="SSF46626">
    <property type="entry name" value="Cytochrome c"/>
    <property type="match status" value="2"/>
</dbReference>
<dbReference type="Gene3D" id="1.10.760.10">
    <property type="entry name" value="Cytochrome c-like domain"/>
    <property type="match status" value="2"/>
</dbReference>
<evidence type="ECO:0000256" key="9">
    <source>
        <dbReference type="ARBA" id="ARBA00022982"/>
    </source>
</evidence>
<evidence type="ECO:0000256" key="11">
    <source>
        <dbReference type="ARBA" id="ARBA00025746"/>
    </source>
</evidence>
<comment type="catalytic activity">
    <reaction evidence="12 14">
        <text>L-cysteinyl-[SoxY protein] + thiosulfate + 2 Fe(III)-[cytochrome c] = S-sulfosulfanyl-L-cysteinyl-[SoxY protein] + 2 Fe(II)-[cytochrome c] + 2 H(+)</text>
        <dbReference type="Rhea" id="RHEA:56720"/>
        <dbReference type="Rhea" id="RHEA-COMP:10350"/>
        <dbReference type="Rhea" id="RHEA-COMP:14328"/>
        <dbReference type="Rhea" id="RHEA-COMP:14399"/>
        <dbReference type="Rhea" id="RHEA-COMP:14691"/>
        <dbReference type="ChEBI" id="CHEBI:15378"/>
        <dbReference type="ChEBI" id="CHEBI:29033"/>
        <dbReference type="ChEBI" id="CHEBI:29034"/>
        <dbReference type="ChEBI" id="CHEBI:29950"/>
        <dbReference type="ChEBI" id="CHEBI:33542"/>
        <dbReference type="ChEBI" id="CHEBI:139321"/>
        <dbReference type="EC" id="2.8.5.2"/>
    </reaction>
</comment>
<dbReference type="GO" id="GO:0042597">
    <property type="term" value="C:periplasmic space"/>
    <property type="evidence" value="ECO:0007669"/>
    <property type="project" value="UniProtKB-SubCell"/>
</dbReference>
<proteinExistence type="inferred from homology"/>
<comment type="similarity">
    <text evidence="11 14">Belongs to the SoxA family.</text>
</comment>
<dbReference type="GO" id="GO:0020037">
    <property type="term" value="F:heme binding"/>
    <property type="evidence" value="ECO:0007669"/>
    <property type="project" value="InterPro"/>
</dbReference>
<dbReference type="Pfam" id="PF21342">
    <property type="entry name" value="SoxA-TsdA_cyt-c"/>
    <property type="match status" value="1"/>
</dbReference>
<keyword evidence="3 14" id="KW-0813">Transport</keyword>
<keyword evidence="4 14" id="KW-0349">Heme</keyword>
<dbReference type="Proteomes" id="UP001302477">
    <property type="component" value="Chromosome"/>
</dbReference>
<keyword evidence="10 14" id="KW-0408">Iron</keyword>
<keyword evidence="5 14" id="KW-0808">Transferase</keyword>
<dbReference type="RefSeq" id="WP_318953220.1">
    <property type="nucleotide sequence ID" value="NZ_CP137555.1"/>
</dbReference>
<dbReference type="GO" id="GO:0046872">
    <property type="term" value="F:metal ion binding"/>
    <property type="evidence" value="ECO:0007669"/>
    <property type="project" value="UniProtKB-KW"/>
</dbReference>
<feature type="signal peptide" evidence="15">
    <location>
        <begin position="1"/>
        <end position="27"/>
    </location>
</feature>
<feature type="chain" id="PRO_5043669879" description="SoxAX cytochrome complex subunit A" evidence="15">
    <location>
        <begin position="28"/>
        <end position="271"/>
    </location>
</feature>
<dbReference type="KEGG" id="mpaf:R5R33_13475"/>
<evidence type="ECO:0000259" key="16">
    <source>
        <dbReference type="PROSITE" id="PS51007"/>
    </source>
</evidence>
<evidence type="ECO:0000256" key="5">
    <source>
        <dbReference type="ARBA" id="ARBA00022679"/>
    </source>
</evidence>
<organism evidence="17 18">
    <name type="scientific">Microbulbifer pacificus</name>
    <dbReference type="NCBI Taxonomy" id="407164"/>
    <lineage>
        <taxon>Bacteria</taxon>
        <taxon>Pseudomonadati</taxon>
        <taxon>Pseudomonadota</taxon>
        <taxon>Gammaproteobacteria</taxon>
        <taxon>Cellvibrionales</taxon>
        <taxon>Microbulbiferaceae</taxon>
        <taxon>Microbulbifer</taxon>
    </lineage>
</organism>
<evidence type="ECO:0000313" key="17">
    <source>
        <dbReference type="EMBL" id="WOX04744.1"/>
    </source>
</evidence>
<reference evidence="17 18" key="1">
    <citation type="submission" date="2023-10" db="EMBL/GenBank/DDBJ databases">
        <title>Description of Microbulbifer bruguierae sp. nov., isolated from the sediments of mangrove plant Bruguiera sexangula and comparative genomic analyses of the genus Microbulbifer.</title>
        <authorList>
            <person name="Long M."/>
        </authorList>
    </citation>
    <scope>NUCLEOTIDE SEQUENCE [LARGE SCALE GENOMIC DNA]</scope>
    <source>
        <strain evidence="17 18">SPO729</strain>
    </source>
</reference>
<sequence>MLAKSGFATLMRRLSVCMLLVTVSATAQDDPFAEYRAMMGDDNPAIFVIEEGAELWTRPLGPKQASLEQCDLGLGAGVVKGAYAQLPRYFADTQQVMDLEGRLIHCMVTLQGRERDDILRKPYSATGDMGTELEALASYIAEQSSGMPIVIPQNHPAEQEAYALGEQLFFYRAGPYDFSCATCHRQSDKRIRLQKLPNLTVSDGAGMASSTWPAYRISQGVVRTMGWRMQDCAKQQRLPQLLPGSEAVVALIEYMGVNAAGTEMAAPGLKR</sequence>
<evidence type="ECO:0000256" key="7">
    <source>
        <dbReference type="ARBA" id="ARBA00022729"/>
    </source>
</evidence>
<dbReference type="GO" id="GO:0019417">
    <property type="term" value="P:sulfur oxidation"/>
    <property type="evidence" value="ECO:0007669"/>
    <property type="project" value="InterPro"/>
</dbReference>
<evidence type="ECO:0000256" key="4">
    <source>
        <dbReference type="ARBA" id="ARBA00022617"/>
    </source>
</evidence>
<dbReference type="GO" id="GO:0009055">
    <property type="term" value="F:electron transfer activity"/>
    <property type="evidence" value="ECO:0007669"/>
    <property type="project" value="InterPro"/>
</dbReference>
<evidence type="ECO:0000256" key="2">
    <source>
        <dbReference type="ARBA" id="ARBA00011530"/>
    </source>
</evidence>
<comment type="subcellular location">
    <subcellularLocation>
        <location evidence="1 14">Periplasm</location>
    </subcellularLocation>
</comment>
<evidence type="ECO:0000256" key="13">
    <source>
        <dbReference type="ARBA" id="ARBA00048423"/>
    </source>
</evidence>
<dbReference type="AlphaFoldDB" id="A0AAU0MZ81"/>
<keyword evidence="9 14" id="KW-0249">Electron transport</keyword>
<evidence type="ECO:0000256" key="12">
    <source>
        <dbReference type="ARBA" id="ARBA00048077"/>
    </source>
</evidence>
<comment type="subunit">
    <text evidence="2 14">Heterodimer of SoxA and SoxX.</text>
</comment>
<keyword evidence="18" id="KW-1185">Reference proteome</keyword>
<dbReference type="GO" id="GO:0070069">
    <property type="term" value="C:cytochrome complex"/>
    <property type="evidence" value="ECO:0007669"/>
    <property type="project" value="InterPro"/>
</dbReference>
<evidence type="ECO:0000256" key="3">
    <source>
        <dbReference type="ARBA" id="ARBA00022448"/>
    </source>
</evidence>
<dbReference type="InterPro" id="IPR009056">
    <property type="entry name" value="Cyt_c-like_dom"/>
</dbReference>
<dbReference type="EMBL" id="CP137555">
    <property type="protein sequence ID" value="WOX04744.1"/>
    <property type="molecule type" value="Genomic_DNA"/>
</dbReference>
<accession>A0AAU0MZ81</accession>
<dbReference type="EC" id="2.8.5.2" evidence="14"/>
<gene>
    <name evidence="17" type="primary">soxA</name>
    <name evidence="17" type="ORF">R5R33_13475</name>
</gene>
<comment type="catalytic activity">
    <reaction evidence="13 14">
        <text>S-sulfanyl-L-cysteinyl-[SoxY protein] + thiosulfate + 2 Fe(III)-[cytochrome c] = S-(2-sulfodisulfanyl)-L-cysteinyl-[SoxY protein] + 2 Fe(II)-[cytochrome c] + 2 H(+)</text>
        <dbReference type="Rhea" id="RHEA:51224"/>
        <dbReference type="Rhea" id="RHEA-COMP:10350"/>
        <dbReference type="Rhea" id="RHEA-COMP:14399"/>
        <dbReference type="Rhea" id="RHEA-COMP:14689"/>
        <dbReference type="Rhea" id="RHEA-COMP:14690"/>
        <dbReference type="ChEBI" id="CHEBI:15378"/>
        <dbReference type="ChEBI" id="CHEBI:29033"/>
        <dbReference type="ChEBI" id="CHEBI:29034"/>
        <dbReference type="ChEBI" id="CHEBI:33542"/>
        <dbReference type="ChEBI" id="CHEBI:61963"/>
        <dbReference type="ChEBI" id="CHEBI:140664"/>
        <dbReference type="EC" id="2.8.5.2"/>
    </reaction>
</comment>